<evidence type="ECO:0000259" key="1">
    <source>
        <dbReference type="Pfam" id="PF01370"/>
    </source>
</evidence>
<evidence type="ECO:0000313" key="2">
    <source>
        <dbReference type="EMBL" id="AGS49617.1"/>
    </source>
</evidence>
<dbReference type="EC" id="5.1.3.2" evidence="2"/>
<dbReference type="EMBL" id="KF264551">
    <property type="protein sequence ID" value="AGS49617.1"/>
    <property type="molecule type" value="Genomic_DNA"/>
</dbReference>
<dbReference type="AlphaFoldDB" id="S5UCH0"/>
<name>S5UCH0_9BACT</name>
<proteinExistence type="predicted"/>
<dbReference type="InterPro" id="IPR001509">
    <property type="entry name" value="Epimerase_deHydtase"/>
</dbReference>
<dbReference type="Gene3D" id="3.40.50.720">
    <property type="entry name" value="NAD(P)-binding Rossmann-like Domain"/>
    <property type="match status" value="1"/>
</dbReference>
<dbReference type="PANTHER" id="PTHR43245">
    <property type="entry name" value="BIFUNCTIONAL POLYMYXIN RESISTANCE PROTEIN ARNA"/>
    <property type="match status" value="1"/>
</dbReference>
<sequence length="312" mass="32589">MVVVLGASGFIGSAVVQLLGELPVRLRAVSRSGLPGLSPCVAEVQELSADLVDPAQLAAAVVDADVIVHLVAHAAAGSTWRSASSDVTAEHVNVGVMRELVAALRARRRSTPPVVCYASTAQAACAAAASRYAQQKLAAEQLLLQADQEGVVRAVILRLPAVYGQSGRGGSMGRGVVATMIRRALAGQELTMWHDGSVRRDLLHVDDAAAAFVAALEHEQMLTGRTWALGADRSQPLGEIFTVVAASVARHSGKPAVPVVAVAAPEHAEVNDFRSDDIDSTDFRARTGWRPRVSLVDGVDRTVAAMMLAGGC</sequence>
<feature type="domain" description="NAD-dependent epimerase/dehydratase" evidence="1">
    <location>
        <begin position="2"/>
        <end position="230"/>
    </location>
</feature>
<dbReference type="GO" id="GO:0003978">
    <property type="term" value="F:UDP-glucose 4-epimerase activity"/>
    <property type="evidence" value="ECO:0007669"/>
    <property type="project" value="UniProtKB-EC"/>
</dbReference>
<reference evidence="2" key="1">
    <citation type="journal article" date="2013" name="Proc. Natl. Acad. Sci. U.S.A.">
        <title>Mapping gene clusters within arrayed metagenomic libraries to expand the structural diversity of biomedically relevant natural products.</title>
        <authorList>
            <person name="Owen J.G."/>
            <person name="Reddy B.V."/>
            <person name="Ternei M.A."/>
            <person name="Charlop-Powers Z."/>
            <person name="Calle P.Y."/>
            <person name="Kim J.H."/>
            <person name="Brady S.F."/>
        </authorList>
    </citation>
    <scope>NUCLEOTIDE SEQUENCE</scope>
</reference>
<dbReference type="Pfam" id="PF01370">
    <property type="entry name" value="Epimerase"/>
    <property type="match status" value="1"/>
</dbReference>
<dbReference type="InterPro" id="IPR036291">
    <property type="entry name" value="NAD(P)-bd_dom_sf"/>
</dbReference>
<keyword evidence="2" id="KW-0413">Isomerase</keyword>
<dbReference type="InterPro" id="IPR050177">
    <property type="entry name" value="Lipid_A_modif_metabolic_enz"/>
</dbReference>
<organism evidence="2">
    <name type="scientific">uncultured bacterium esnapd12</name>
    <dbReference type="NCBI Taxonomy" id="1366592"/>
    <lineage>
        <taxon>Bacteria</taxon>
        <taxon>environmental samples</taxon>
    </lineage>
</organism>
<protein>
    <submittedName>
        <fullName evidence="2">UDP-glucose 4-epimerase</fullName>
        <ecNumber evidence="2">5.1.3.2</ecNumber>
    </submittedName>
</protein>
<dbReference type="SUPFAM" id="SSF51735">
    <property type="entry name" value="NAD(P)-binding Rossmann-fold domains"/>
    <property type="match status" value="1"/>
</dbReference>
<accession>S5UCH0</accession>